<name>A0AAN9BWP1_9CAEN</name>
<dbReference type="EMBL" id="JBAMIC010000003">
    <property type="protein sequence ID" value="KAK7111010.1"/>
    <property type="molecule type" value="Genomic_DNA"/>
</dbReference>
<keyword evidence="4" id="KW-1185">Reference proteome</keyword>
<dbReference type="GO" id="GO:0035091">
    <property type="term" value="F:phosphatidylinositol binding"/>
    <property type="evidence" value="ECO:0007669"/>
    <property type="project" value="TreeGrafter"/>
</dbReference>
<dbReference type="PROSITE" id="PS51207">
    <property type="entry name" value="PXA"/>
    <property type="match status" value="1"/>
</dbReference>
<sequence>MDLQGSGSLHWWLLLAAALFFFSFGQFGILITLYGVCFLAGVLVIMGYYGQVLSRSVLDQPTRQCPGSSSGIQSVRAAMEPATRVKNFDKRMTGASVIDDALKEVLECTVRDYIKPWYRQLSDHDAFLVDIWQCFQKVVITFASRYGKDSS</sequence>
<evidence type="ECO:0000259" key="2">
    <source>
        <dbReference type="PROSITE" id="PS51207"/>
    </source>
</evidence>
<dbReference type="Proteomes" id="UP001374579">
    <property type="component" value="Unassembled WGS sequence"/>
</dbReference>
<organism evidence="3 4">
    <name type="scientific">Littorina saxatilis</name>
    <dbReference type="NCBI Taxonomy" id="31220"/>
    <lineage>
        <taxon>Eukaryota</taxon>
        <taxon>Metazoa</taxon>
        <taxon>Spiralia</taxon>
        <taxon>Lophotrochozoa</taxon>
        <taxon>Mollusca</taxon>
        <taxon>Gastropoda</taxon>
        <taxon>Caenogastropoda</taxon>
        <taxon>Littorinimorpha</taxon>
        <taxon>Littorinoidea</taxon>
        <taxon>Littorinidae</taxon>
        <taxon>Littorina</taxon>
    </lineage>
</organism>
<dbReference type="PANTHER" id="PTHR22775">
    <property type="entry name" value="SORTING NEXIN"/>
    <property type="match status" value="1"/>
</dbReference>
<evidence type="ECO:0000256" key="1">
    <source>
        <dbReference type="SAM" id="Phobius"/>
    </source>
</evidence>
<keyword evidence="1" id="KW-1133">Transmembrane helix</keyword>
<feature type="transmembrane region" description="Helical" evidence="1">
    <location>
        <begin position="12"/>
        <end position="45"/>
    </location>
</feature>
<proteinExistence type="predicted"/>
<keyword evidence="1" id="KW-0812">Transmembrane</keyword>
<dbReference type="PANTHER" id="PTHR22775:SF3">
    <property type="entry name" value="SORTING NEXIN-13"/>
    <property type="match status" value="1"/>
</dbReference>
<dbReference type="GO" id="GO:0005769">
    <property type="term" value="C:early endosome"/>
    <property type="evidence" value="ECO:0007669"/>
    <property type="project" value="TreeGrafter"/>
</dbReference>
<reference evidence="3 4" key="1">
    <citation type="submission" date="2024-02" db="EMBL/GenBank/DDBJ databases">
        <title>Chromosome-scale genome assembly of the rough periwinkle Littorina saxatilis.</title>
        <authorList>
            <person name="De Jode A."/>
            <person name="Faria R."/>
            <person name="Formenti G."/>
            <person name="Sims Y."/>
            <person name="Smith T.P."/>
            <person name="Tracey A."/>
            <person name="Wood J.M.D."/>
            <person name="Zagrodzka Z.B."/>
            <person name="Johannesson K."/>
            <person name="Butlin R.K."/>
            <person name="Leder E.H."/>
        </authorList>
    </citation>
    <scope>NUCLEOTIDE SEQUENCE [LARGE SCALE GENOMIC DNA]</scope>
    <source>
        <strain evidence="3">Snail1</strain>
        <tissue evidence="3">Muscle</tissue>
    </source>
</reference>
<dbReference type="InterPro" id="IPR003114">
    <property type="entry name" value="Phox_assoc"/>
</dbReference>
<dbReference type="Pfam" id="PF02194">
    <property type="entry name" value="PXA"/>
    <property type="match status" value="1"/>
</dbReference>
<gene>
    <name evidence="3" type="ORF">V1264_014796</name>
</gene>
<feature type="domain" description="PXA" evidence="2">
    <location>
        <begin position="95"/>
        <end position="151"/>
    </location>
</feature>
<accession>A0AAN9BWP1</accession>
<protein>
    <recommendedName>
        <fullName evidence="2">PXA domain-containing protein</fullName>
    </recommendedName>
</protein>
<evidence type="ECO:0000313" key="3">
    <source>
        <dbReference type="EMBL" id="KAK7111010.1"/>
    </source>
</evidence>
<dbReference type="AlphaFoldDB" id="A0AAN9BWP1"/>
<keyword evidence="1" id="KW-0472">Membrane</keyword>
<comment type="caution">
    <text evidence="3">The sequence shown here is derived from an EMBL/GenBank/DDBJ whole genome shotgun (WGS) entry which is preliminary data.</text>
</comment>
<evidence type="ECO:0000313" key="4">
    <source>
        <dbReference type="Proteomes" id="UP001374579"/>
    </source>
</evidence>